<evidence type="ECO:0000313" key="3">
    <source>
        <dbReference type="Proteomes" id="UP000001811"/>
    </source>
</evidence>
<feature type="region of interest" description="Disordered" evidence="1">
    <location>
        <begin position="1"/>
        <end position="54"/>
    </location>
</feature>
<evidence type="ECO:0000313" key="2">
    <source>
        <dbReference type="Ensembl" id="ENSOCUP00000023391.2"/>
    </source>
</evidence>
<protein>
    <submittedName>
        <fullName evidence="2">Uncharacterized protein</fullName>
    </submittedName>
</protein>
<keyword evidence="3" id="KW-1185">Reference proteome</keyword>
<dbReference type="Proteomes" id="UP000001811">
    <property type="component" value="Unplaced"/>
</dbReference>
<dbReference type="Ensembl" id="ENSOCUT00000029718.2">
    <property type="protein sequence ID" value="ENSOCUP00000023391.2"/>
    <property type="gene ID" value="ENSOCUG00000027558.2"/>
</dbReference>
<proteinExistence type="predicted"/>
<feature type="region of interest" description="Disordered" evidence="1">
    <location>
        <begin position="129"/>
        <end position="162"/>
    </location>
</feature>
<reference evidence="2" key="3">
    <citation type="submission" date="2025-09" db="UniProtKB">
        <authorList>
            <consortium name="Ensembl"/>
        </authorList>
    </citation>
    <scope>IDENTIFICATION</scope>
    <source>
        <strain evidence="2">Thorbecke</strain>
    </source>
</reference>
<reference evidence="2 3" key="1">
    <citation type="journal article" date="2011" name="Nature">
        <title>A high-resolution map of human evolutionary constraint using 29 mammals.</title>
        <authorList>
            <person name="Lindblad-Toh K."/>
            <person name="Garber M."/>
            <person name="Zuk O."/>
            <person name="Lin M.F."/>
            <person name="Parker B.J."/>
            <person name="Washietl S."/>
            <person name="Kheradpour P."/>
            <person name="Ernst J."/>
            <person name="Jordan G."/>
            <person name="Mauceli E."/>
            <person name="Ward L.D."/>
            <person name="Lowe C.B."/>
            <person name="Holloway A.K."/>
            <person name="Clamp M."/>
            <person name="Gnerre S."/>
            <person name="Alfoldi J."/>
            <person name="Beal K."/>
            <person name="Chang J."/>
            <person name="Clawson H."/>
            <person name="Cuff J."/>
            <person name="Di Palma F."/>
            <person name="Fitzgerald S."/>
            <person name="Flicek P."/>
            <person name="Guttman M."/>
            <person name="Hubisz M.J."/>
            <person name="Jaffe D.B."/>
            <person name="Jungreis I."/>
            <person name="Kent W.J."/>
            <person name="Kostka D."/>
            <person name="Lara M."/>
            <person name="Martins A.L."/>
            <person name="Massingham T."/>
            <person name="Moltke I."/>
            <person name="Raney B.J."/>
            <person name="Rasmussen M.D."/>
            <person name="Robinson J."/>
            <person name="Stark A."/>
            <person name="Vilella A.J."/>
            <person name="Wen J."/>
            <person name="Xie X."/>
            <person name="Zody M.C."/>
            <person name="Baldwin J."/>
            <person name="Bloom T."/>
            <person name="Chin C.W."/>
            <person name="Heiman D."/>
            <person name="Nicol R."/>
            <person name="Nusbaum C."/>
            <person name="Young S."/>
            <person name="Wilkinson J."/>
            <person name="Worley K.C."/>
            <person name="Kovar C.L."/>
            <person name="Muzny D.M."/>
            <person name="Gibbs R.A."/>
            <person name="Cree A."/>
            <person name="Dihn H.H."/>
            <person name="Fowler G."/>
            <person name="Jhangiani S."/>
            <person name="Joshi V."/>
            <person name="Lee S."/>
            <person name="Lewis L.R."/>
            <person name="Nazareth L.V."/>
            <person name="Okwuonu G."/>
            <person name="Santibanez J."/>
            <person name="Warren W.C."/>
            <person name="Mardis E.R."/>
            <person name="Weinstock G.M."/>
            <person name="Wilson R.K."/>
            <person name="Delehaunty K."/>
            <person name="Dooling D."/>
            <person name="Fronik C."/>
            <person name="Fulton L."/>
            <person name="Fulton B."/>
            <person name="Graves T."/>
            <person name="Minx P."/>
            <person name="Sodergren E."/>
            <person name="Birney E."/>
            <person name="Margulies E.H."/>
            <person name="Herrero J."/>
            <person name="Green E.D."/>
            <person name="Haussler D."/>
            <person name="Siepel A."/>
            <person name="Goldman N."/>
            <person name="Pollard K.S."/>
            <person name="Pedersen J.S."/>
            <person name="Lander E.S."/>
            <person name="Kellis M."/>
        </authorList>
    </citation>
    <scope>NUCLEOTIDE SEQUENCE [LARGE SCALE GENOMIC DNA]</scope>
    <source>
        <strain evidence="3">Thorbecke</strain>
    </source>
</reference>
<evidence type="ECO:0000256" key="1">
    <source>
        <dbReference type="SAM" id="MobiDB-lite"/>
    </source>
</evidence>
<organism evidence="2 3">
    <name type="scientific">Oryctolagus cuniculus</name>
    <name type="common">Rabbit</name>
    <dbReference type="NCBI Taxonomy" id="9986"/>
    <lineage>
        <taxon>Eukaryota</taxon>
        <taxon>Metazoa</taxon>
        <taxon>Chordata</taxon>
        <taxon>Craniata</taxon>
        <taxon>Vertebrata</taxon>
        <taxon>Euteleostomi</taxon>
        <taxon>Mammalia</taxon>
        <taxon>Eutheria</taxon>
        <taxon>Euarchontoglires</taxon>
        <taxon>Glires</taxon>
        <taxon>Lagomorpha</taxon>
        <taxon>Leporidae</taxon>
        <taxon>Oryctolagus</taxon>
    </lineage>
</organism>
<dbReference type="STRING" id="9986.ENSOCUP00000023391"/>
<name>G1U1Z9_RABIT</name>
<dbReference type="AlphaFoldDB" id="G1U1Z9"/>
<dbReference type="InParanoid" id="G1U1Z9"/>
<dbReference type="Bgee" id="ENSOCUG00000027558">
    <property type="expression patterns" value="Expressed in skin of back and 18 other cell types or tissues"/>
</dbReference>
<feature type="region of interest" description="Disordered" evidence="1">
    <location>
        <begin position="74"/>
        <end position="93"/>
    </location>
</feature>
<sequence length="242" mass="25165">MLGAPPHRSSLVRAAEGLGQGGDEAAARTQVWTGLPSPDRVPAPRSDRVHGRKRTLTSLHPLVLFGGGLAPGPAVGQEARDGQGAAAGDSWGGGGLQRERVLCSQELQLPAAPAKPHFSPQLLILPPELSGQRQPSPSVTQREVHSPVGRAHVPQGPVRHGQGRGRLLPGEQRGPAHFQQPAALPHLRPVQGLPAGPDGGHGFPSHWGALSSGFHSNKPGPARLLPGSPQFACERERAETGG</sequence>
<dbReference type="HOGENOM" id="CLU_031544_3_0_1"/>
<dbReference type="eggNOG" id="ENOG502QTRR">
    <property type="taxonomic scope" value="Eukaryota"/>
</dbReference>
<feature type="compositionally biased region" description="Basic and acidic residues" evidence="1">
    <location>
        <begin position="233"/>
        <end position="242"/>
    </location>
</feature>
<feature type="region of interest" description="Disordered" evidence="1">
    <location>
        <begin position="187"/>
        <end position="242"/>
    </location>
</feature>
<reference evidence="2" key="2">
    <citation type="submission" date="2025-08" db="UniProtKB">
        <authorList>
            <consortium name="Ensembl"/>
        </authorList>
    </citation>
    <scope>IDENTIFICATION</scope>
    <source>
        <strain evidence="2">Thorbecke</strain>
    </source>
</reference>
<feature type="compositionally biased region" description="Polar residues" evidence="1">
    <location>
        <begin position="131"/>
        <end position="141"/>
    </location>
</feature>
<accession>G1U1Z9</accession>